<feature type="domain" description="C-type lectin" evidence="1">
    <location>
        <begin position="53"/>
        <end position="167"/>
    </location>
</feature>
<dbReference type="WBParaSite" id="PSU_v2.g8957.t1">
    <property type="protein sequence ID" value="PSU_v2.g8957.t1"/>
    <property type="gene ID" value="PSU_v2.g8957"/>
</dbReference>
<organism evidence="2 3">
    <name type="scientific">Panagrolaimus superbus</name>
    <dbReference type="NCBI Taxonomy" id="310955"/>
    <lineage>
        <taxon>Eukaryota</taxon>
        <taxon>Metazoa</taxon>
        <taxon>Ecdysozoa</taxon>
        <taxon>Nematoda</taxon>
        <taxon>Chromadorea</taxon>
        <taxon>Rhabditida</taxon>
        <taxon>Tylenchina</taxon>
        <taxon>Panagrolaimomorpha</taxon>
        <taxon>Panagrolaimoidea</taxon>
        <taxon>Panagrolaimidae</taxon>
        <taxon>Panagrolaimus</taxon>
    </lineage>
</organism>
<evidence type="ECO:0000259" key="1">
    <source>
        <dbReference type="PROSITE" id="PS50041"/>
    </source>
</evidence>
<dbReference type="CDD" id="cd00037">
    <property type="entry name" value="CLECT"/>
    <property type="match status" value="1"/>
</dbReference>
<dbReference type="Pfam" id="PF00059">
    <property type="entry name" value="Lectin_C"/>
    <property type="match status" value="1"/>
</dbReference>
<sequence>MQTGLWSSDDCFKQKPFVCEIPQSFAATTPNLSTTKSYPAYKNCSDGWSYFEATHSCYGTDNIGNNTYTWADAEKLCLNQSAHSVSLHTPEEAQFVSEILNFAVDFVWTGLYSDDNEVTWHWTDGSPVDYLPWYHDYPYLKAPSCAYIYDEHIFDNPCEINYFAICKRSATIYFK</sequence>
<proteinExistence type="predicted"/>
<dbReference type="InterPro" id="IPR050111">
    <property type="entry name" value="C-type_lectin/snaclec_domain"/>
</dbReference>
<dbReference type="PANTHER" id="PTHR22803">
    <property type="entry name" value="MANNOSE, PHOSPHOLIPASE, LECTIN RECEPTOR RELATED"/>
    <property type="match status" value="1"/>
</dbReference>
<evidence type="ECO:0000313" key="3">
    <source>
        <dbReference type="WBParaSite" id="PSU_v2.g8957.t1"/>
    </source>
</evidence>
<dbReference type="InterPro" id="IPR001304">
    <property type="entry name" value="C-type_lectin-like"/>
</dbReference>
<dbReference type="Gene3D" id="3.10.100.10">
    <property type="entry name" value="Mannose-Binding Protein A, subunit A"/>
    <property type="match status" value="1"/>
</dbReference>
<dbReference type="InterPro" id="IPR016187">
    <property type="entry name" value="CTDL_fold"/>
</dbReference>
<dbReference type="SMART" id="SM00034">
    <property type="entry name" value="CLECT"/>
    <property type="match status" value="1"/>
</dbReference>
<protein>
    <submittedName>
        <fullName evidence="3">C-type lectin domain-containing protein</fullName>
    </submittedName>
</protein>
<dbReference type="PROSITE" id="PS50041">
    <property type="entry name" value="C_TYPE_LECTIN_2"/>
    <property type="match status" value="1"/>
</dbReference>
<keyword evidence="2" id="KW-1185">Reference proteome</keyword>
<accession>A0A914Z8F6</accession>
<dbReference type="Proteomes" id="UP000887577">
    <property type="component" value="Unplaced"/>
</dbReference>
<name>A0A914Z8F6_9BILA</name>
<evidence type="ECO:0000313" key="2">
    <source>
        <dbReference type="Proteomes" id="UP000887577"/>
    </source>
</evidence>
<reference evidence="3" key="1">
    <citation type="submission" date="2022-11" db="UniProtKB">
        <authorList>
            <consortium name="WormBaseParasite"/>
        </authorList>
    </citation>
    <scope>IDENTIFICATION</scope>
</reference>
<dbReference type="InterPro" id="IPR016186">
    <property type="entry name" value="C-type_lectin-like/link_sf"/>
</dbReference>
<dbReference type="SUPFAM" id="SSF56436">
    <property type="entry name" value="C-type lectin-like"/>
    <property type="match status" value="1"/>
</dbReference>
<dbReference type="AlphaFoldDB" id="A0A914Z8F6"/>